<dbReference type="GO" id="GO:0006260">
    <property type="term" value="P:DNA replication"/>
    <property type="evidence" value="ECO:0007669"/>
    <property type="project" value="InterPro"/>
</dbReference>
<dbReference type="Proteomes" id="UP000789831">
    <property type="component" value="Unassembled WGS sequence"/>
</dbReference>
<feature type="compositionally biased region" description="Basic and acidic residues" evidence="1">
    <location>
        <begin position="103"/>
        <end position="119"/>
    </location>
</feature>
<dbReference type="InterPro" id="IPR004805">
    <property type="entry name" value="DnaE2/DnaE/PolC"/>
</dbReference>
<gene>
    <name evidence="4" type="ORF">AGERDE_LOCUS12413</name>
</gene>
<keyword evidence="5" id="KW-1185">Reference proteome</keyword>
<organism evidence="4 5">
    <name type="scientific">Ambispora gerdemannii</name>
    <dbReference type="NCBI Taxonomy" id="144530"/>
    <lineage>
        <taxon>Eukaryota</taxon>
        <taxon>Fungi</taxon>
        <taxon>Fungi incertae sedis</taxon>
        <taxon>Mucoromycota</taxon>
        <taxon>Glomeromycotina</taxon>
        <taxon>Glomeromycetes</taxon>
        <taxon>Archaeosporales</taxon>
        <taxon>Ambisporaceae</taxon>
        <taxon>Ambispora</taxon>
    </lineage>
</organism>
<name>A0A9N9EHY5_9GLOM</name>
<comment type="caution">
    <text evidence="4">The sequence shown here is derived from an EMBL/GenBank/DDBJ whole genome shotgun (WGS) entry which is preliminary data.</text>
</comment>
<proteinExistence type="predicted"/>
<dbReference type="PANTHER" id="PTHR32294:SF5">
    <property type="entry name" value="DNA POLYMERASE III POLC-TYPE"/>
    <property type="match status" value="1"/>
</dbReference>
<evidence type="ECO:0000313" key="5">
    <source>
        <dbReference type="Proteomes" id="UP000789831"/>
    </source>
</evidence>
<dbReference type="OrthoDB" id="2418145at2759"/>
<evidence type="ECO:0000256" key="1">
    <source>
        <dbReference type="SAM" id="MobiDB-lite"/>
    </source>
</evidence>
<keyword evidence="2" id="KW-0472">Membrane</keyword>
<dbReference type="GO" id="GO:0008408">
    <property type="term" value="F:3'-5' exonuclease activity"/>
    <property type="evidence" value="ECO:0007669"/>
    <property type="project" value="InterPro"/>
</dbReference>
<feature type="domain" description="DNA polymerase III alpha subunit finger" evidence="3">
    <location>
        <begin position="300"/>
        <end position="371"/>
    </location>
</feature>
<dbReference type="EMBL" id="CAJVPL010008524">
    <property type="protein sequence ID" value="CAG8674724.1"/>
    <property type="molecule type" value="Genomic_DNA"/>
</dbReference>
<reference evidence="4" key="1">
    <citation type="submission" date="2021-06" db="EMBL/GenBank/DDBJ databases">
        <authorList>
            <person name="Kallberg Y."/>
            <person name="Tangrot J."/>
            <person name="Rosling A."/>
        </authorList>
    </citation>
    <scope>NUCLEOTIDE SEQUENCE</scope>
    <source>
        <strain evidence="4">MT106</strain>
    </source>
</reference>
<dbReference type="InterPro" id="IPR040982">
    <property type="entry name" value="DNA_pol3_finger"/>
</dbReference>
<dbReference type="Pfam" id="PF17657">
    <property type="entry name" value="DNA_pol3_finger"/>
    <property type="match status" value="1"/>
</dbReference>
<dbReference type="Gene3D" id="1.10.150.700">
    <property type="entry name" value="PolC, middle finger domain"/>
    <property type="match status" value="1"/>
</dbReference>
<keyword evidence="2" id="KW-0812">Transmembrane</keyword>
<dbReference type="InterPro" id="IPR044923">
    <property type="entry name" value="PolC_middle_finger_sf"/>
</dbReference>
<protein>
    <submittedName>
        <fullName evidence="4">5241_t:CDS:1</fullName>
    </submittedName>
</protein>
<dbReference type="PANTHER" id="PTHR32294">
    <property type="entry name" value="DNA POLYMERASE III SUBUNIT ALPHA"/>
    <property type="match status" value="1"/>
</dbReference>
<evidence type="ECO:0000259" key="3">
    <source>
        <dbReference type="Pfam" id="PF17657"/>
    </source>
</evidence>
<sequence length="372" mass="42835">LIGKSINDYKGTDEEILKLLENRGIINEEQKKILEGIRKKFEEERKEIEEILRNSEREHQEDKKNIKRQEEKMKKWQEEREKNKKTQQQKLPQNDKEEDSEEKENQDRGNTSSEKESDKPVNSLLSTPTIYSHYNSDKAKSEIENNPQLTTPKQRKQAQAFLKLIIAAELLVKEKKFNQQILSQLAKEKQENTIFYQLSNKENRVDKVVNQLEKTKKSHKKANPTAGVNKQSISLPTKIFLGIVISSMALGVIIISLRELKGIKRTTGQHPGGLLITLPNTDIQKYTPLNYPADNRHDEPTILHKLFQLTGVDPNKISFHDENIMQMFTNADTLGIPEFGTDFVKRNLLTPLKPTKFSQLVQISGFSHGTNV</sequence>
<evidence type="ECO:0000313" key="4">
    <source>
        <dbReference type="EMBL" id="CAG8674724.1"/>
    </source>
</evidence>
<feature type="region of interest" description="Disordered" evidence="1">
    <location>
        <begin position="51"/>
        <end position="127"/>
    </location>
</feature>
<feature type="compositionally biased region" description="Basic and acidic residues" evidence="1">
    <location>
        <begin position="51"/>
        <end position="84"/>
    </location>
</feature>
<dbReference type="AlphaFoldDB" id="A0A9N9EHY5"/>
<accession>A0A9N9EHY5</accession>
<feature type="transmembrane region" description="Helical" evidence="2">
    <location>
        <begin position="239"/>
        <end position="257"/>
    </location>
</feature>
<feature type="non-terminal residue" evidence="4">
    <location>
        <position position="372"/>
    </location>
</feature>
<evidence type="ECO:0000256" key="2">
    <source>
        <dbReference type="SAM" id="Phobius"/>
    </source>
</evidence>
<feature type="region of interest" description="Disordered" evidence="1">
    <location>
        <begin position="135"/>
        <end position="154"/>
    </location>
</feature>
<keyword evidence="2" id="KW-1133">Transmembrane helix</keyword>